<feature type="transmembrane region" description="Helical" evidence="1">
    <location>
        <begin position="12"/>
        <end position="31"/>
    </location>
</feature>
<comment type="caution">
    <text evidence="2">The sequence shown here is derived from an EMBL/GenBank/DDBJ whole genome shotgun (WGS) entry which is preliminary data.</text>
</comment>
<gene>
    <name evidence="2" type="ORF">HMPREF0168_1587</name>
</gene>
<protein>
    <recommendedName>
        <fullName evidence="4">Tat pathway signal sequence domain protein</fullName>
    </recommendedName>
</protein>
<organism evidence="2 3">
    <name type="scientific">Bifidobacterium dentium ATCC 27679</name>
    <dbReference type="NCBI Taxonomy" id="871562"/>
    <lineage>
        <taxon>Bacteria</taxon>
        <taxon>Bacillati</taxon>
        <taxon>Actinomycetota</taxon>
        <taxon>Actinomycetes</taxon>
        <taxon>Bifidobacteriales</taxon>
        <taxon>Bifidobacteriaceae</taxon>
        <taxon>Bifidobacterium</taxon>
    </lineage>
</organism>
<accession>E0Q8X9</accession>
<evidence type="ECO:0000313" key="3">
    <source>
        <dbReference type="Proteomes" id="UP000003323"/>
    </source>
</evidence>
<keyword evidence="1" id="KW-1133">Transmembrane helix</keyword>
<dbReference type="HOGENOM" id="CLU_899145_0_0_11"/>
<feature type="transmembrane region" description="Helical" evidence="1">
    <location>
        <begin position="119"/>
        <end position="137"/>
    </location>
</feature>
<keyword evidence="1" id="KW-0812">Transmembrane</keyword>
<evidence type="ECO:0000313" key="2">
    <source>
        <dbReference type="EMBL" id="EFM41271.1"/>
    </source>
</evidence>
<keyword evidence="1" id="KW-0472">Membrane</keyword>
<dbReference type="AlphaFoldDB" id="E0Q8X9"/>
<feature type="transmembrane region" description="Helical" evidence="1">
    <location>
        <begin position="180"/>
        <end position="200"/>
    </location>
</feature>
<proteinExistence type="predicted"/>
<dbReference type="Proteomes" id="UP000003323">
    <property type="component" value="Unassembled WGS sequence"/>
</dbReference>
<name>E0Q8X9_9BIFI</name>
<dbReference type="EMBL" id="AEEQ01000010">
    <property type="protein sequence ID" value="EFM41271.1"/>
    <property type="molecule type" value="Genomic_DNA"/>
</dbReference>
<evidence type="ECO:0000256" key="1">
    <source>
        <dbReference type="SAM" id="Phobius"/>
    </source>
</evidence>
<sequence>MLAARQEILFHKLALTATFTTVVTTTLLLGLKARGTLHIGDLIDVLLLAGTADQRLLGVLGLRPATATATATGDGAILVVIFITNTATVARLLIRTLLFVGILMIAARTATATGTRRRLALVIVVLAAARFVIDGSVGDVIQHQILFDLFDFRRGATFLRIQSARTAGTMGRSLLIVSRSIIAIIAIVLVTTALLILLGVTGATATATRRTLLLNVHGPICIVRIIPIGILTGRGNGGQHRLLEQQRRHRTRTATLHMPLRQHLNGIQRTFVS</sequence>
<feature type="transmembrane region" description="Helical" evidence="1">
    <location>
        <begin position="76"/>
        <end position="107"/>
    </location>
</feature>
<reference evidence="2 3" key="1">
    <citation type="submission" date="2010-08" db="EMBL/GenBank/DDBJ databases">
        <authorList>
            <person name="Muzny D."/>
            <person name="Qin X."/>
            <person name="Deng J."/>
            <person name="Jiang H."/>
            <person name="Liu Y."/>
            <person name="Qu J."/>
            <person name="Song X.-Z."/>
            <person name="Zhang L."/>
            <person name="Thornton R."/>
            <person name="Coyle M."/>
            <person name="Francisco L."/>
            <person name="Jackson L."/>
            <person name="Javaid M."/>
            <person name="Korchina V."/>
            <person name="Kovar C."/>
            <person name="Mata R."/>
            <person name="Mathew T."/>
            <person name="Ngo R."/>
            <person name="Nguyen L."/>
            <person name="Nguyen N."/>
            <person name="Okwuonu G."/>
            <person name="Ongeri F."/>
            <person name="Pham C."/>
            <person name="Simmons D."/>
            <person name="Wilczek-Boney K."/>
            <person name="Hale W."/>
            <person name="Jakkamsetti A."/>
            <person name="Pham P."/>
            <person name="Ruth R."/>
            <person name="San Lucas F."/>
            <person name="Warren J."/>
            <person name="Zhang J."/>
            <person name="Zhao Z."/>
            <person name="Zhou C."/>
            <person name="Zhu D."/>
            <person name="Lee S."/>
            <person name="Bess C."/>
            <person name="Blankenburg K."/>
            <person name="Forbes L."/>
            <person name="Fu Q."/>
            <person name="Gubbala S."/>
            <person name="Hirani K."/>
            <person name="Jayaseelan J.C."/>
            <person name="Lara F."/>
            <person name="Munidasa M."/>
            <person name="Palculict T."/>
            <person name="Patil S."/>
            <person name="Pu L.-L."/>
            <person name="Saada N."/>
            <person name="Tang L."/>
            <person name="Weissenberger G."/>
            <person name="Zhu Y."/>
            <person name="Hemphill L."/>
            <person name="Shang Y."/>
            <person name="Youmans B."/>
            <person name="Ayvaz T."/>
            <person name="Ross M."/>
            <person name="Santibanez J."/>
            <person name="Aqrawi P."/>
            <person name="Gross S."/>
            <person name="Joshi V."/>
            <person name="Fowler G."/>
            <person name="Nazareth L."/>
            <person name="Reid J."/>
            <person name="Worley K."/>
            <person name="Petrosino J."/>
            <person name="Highlander S."/>
            <person name="Gibbs R."/>
        </authorList>
    </citation>
    <scope>NUCLEOTIDE SEQUENCE [LARGE SCALE GENOMIC DNA]</scope>
    <source>
        <strain evidence="2 3">ATCC 27679</strain>
    </source>
</reference>
<evidence type="ECO:0008006" key="4">
    <source>
        <dbReference type="Google" id="ProtNLM"/>
    </source>
</evidence>